<dbReference type="EMBL" id="CP017675">
    <property type="protein sequence ID" value="APB33270.1"/>
    <property type="molecule type" value="Genomic_DNA"/>
</dbReference>
<dbReference type="Proteomes" id="UP000180235">
    <property type="component" value="Chromosome"/>
</dbReference>
<keyword evidence="4" id="KW-1185">Reference proteome</keyword>
<name>A0A1J0ABG5_9CYAN</name>
<dbReference type="InterPro" id="IPR011032">
    <property type="entry name" value="GroES-like_sf"/>
</dbReference>
<dbReference type="SUPFAM" id="SSF50129">
    <property type="entry name" value="GroES-like"/>
    <property type="match status" value="1"/>
</dbReference>
<dbReference type="STRING" id="1188229.GlitD10_0952"/>
<accession>A0A1J0ABG5</accession>
<proteinExistence type="predicted"/>
<feature type="domain" description="Enoyl reductase (ER)" evidence="2">
    <location>
        <begin position="12"/>
        <end position="332"/>
    </location>
</feature>
<gene>
    <name evidence="3" type="primary">qor</name>
    <name evidence="3" type="ORF">GlitD10_0952</name>
</gene>
<dbReference type="KEGG" id="glt:GlitD10_0952"/>
<dbReference type="InterPro" id="IPR051603">
    <property type="entry name" value="Zinc-ADH_QOR/CCCR"/>
</dbReference>
<dbReference type="Pfam" id="PF13602">
    <property type="entry name" value="ADH_zinc_N_2"/>
    <property type="match status" value="1"/>
</dbReference>
<dbReference type="SUPFAM" id="SSF51735">
    <property type="entry name" value="NAD(P)-binding Rossmann-fold domains"/>
    <property type="match status" value="1"/>
</dbReference>
<evidence type="ECO:0000313" key="3">
    <source>
        <dbReference type="EMBL" id="APB33270.1"/>
    </source>
</evidence>
<dbReference type="EC" id="1.6.5.5" evidence="3"/>
<dbReference type="PANTHER" id="PTHR44154:SF1">
    <property type="entry name" value="QUINONE OXIDOREDUCTASE"/>
    <property type="match status" value="1"/>
</dbReference>
<organism evidence="3 4">
    <name type="scientific">Gloeomargarita lithophora Alchichica-D10</name>
    <dbReference type="NCBI Taxonomy" id="1188229"/>
    <lineage>
        <taxon>Bacteria</taxon>
        <taxon>Bacillati</taxon>
        <taxon>Cyanobacteriota</taxon>
        <taxon>Cyanophyceae</taxon>
        <taxon>Gloeomargaritales</taxon>
        <taxon>Gloeomargaritaceae</taxon>
        <taxon>Gloeomargarita</taxon>
    </lineage>
</organism>
<dbReference type="AlphaFoldDB" id="A0A1J0ABG5"/>
<keyword evidence="1" id="KW-0521">NADP</keyword>
<dbReference type="Gene3D" id="3.40.50.720">
    <property type="entry name" value="NAD(P)-binding Rossmann-like Domain"/>
    <property type="match status" value="1"/>
</dbReference>
<dbReference type="PANTHER" id="PTHR44154">
    <property type="entry name" value="QUINONE OXIDOREDUCTASE"/>
    <property type="match status" value="1"/>
</dbReference>
<evidence type="ECO:0000259" key="2">
    <source>
        <dbReference type="SMART" id="SM00829"/>
    </source>
</evidence>
<protein>
    <submittedName>
        <fullName evidence="3">Alcohol dehydrogenase zinc-binding domain-containing protein</fullName>
        <ecNumber evidence="3">1.6.5.5</ecNumber>
    </submittedName>
</protein>
<dbReference type="Pfam" id="PF08240">
    <property type="entry name" value="ADH_N"/>
    <property type="match status" value="1"/>
</dbReference>
<dbReference type="SMART" id="SM00829">
    <property type="entry name" value="PKS_ER"/>
    <property type="match status" value="1"/>
</dbReference>
<keyword evidence="3" id="KW-0560">Oxidoreductase</keyword>
<sequence>MSMSAVVLTTPGESAGLRCQSVPQPAIQFPHQVLVQIKAASVNPIDTKLRRRGMLLHPGQPAILGCDGSGVVVACGSQVTRFQPGQAVYYCYGGLGGMTGSYAEYIVLPETALAAKPAGLSFVAAAALPLVGITAWEALFERGQVQAGETVLIHAGAGGVGHIALQLATQRGARVFTTVSSLAKGQLAQSLGAAEVLYYRESDFTQAIAYATQGQGVDYALDTVGGETFHQTPAAVRYYGRLVTLLQPPPMGRGWEIARQRNLTVGYTLMLTPQTANLPPEQGRQTQILAQLAAWVAAGHLSVTIAQTYPLAAAASAHRHLEQGGFMGKLVLTMD</sequence>
<dbReference type="InterPro" id="IPR036291">
    <property type="entry name" value="NAD(P)-bd_dom_sf"/>
</dbReference>
<dbReference type="Gene3D" id="3.90.180.10">
    <property type="entry name" value="Medium-chain alcohol dehydrogenases, catalytic domain"/>
    <property type="match status" value="1"/>
</dbReference>
<dbReference type="RefSeq" id="WP_216634847.1">
    <property type="nucleotide sequence ID" value="NZ_CP017675.1"/>
</dbReference>
<dbReference type="InterPro" id="IPR020843">
    <property type="entry name" value="ER"/>
</dbReference>
<dbReference type="InterPro" id="IPR013154">
    <property type="entry name" value="ADH-like_N"/>
</dbReference>
<dbReference type="GO" id="GO:0003960">
    <property type="term" value="F:quinone reductase (NADPH) activity"/>
    <property type="evidence" value="ECO:0007669"/>
    <property type="project" value="UniProtKB-EC"/>
</dbReference>
<reference evidence="3 4" key="1">
    <citation type="submission" date="2016-10" db="EMBL/GenBank/DDBJ databases">
        <title>Description of Gloeomargarita lithophora gen. nov., sp. nov., a thylakoid-bearing basal-branching cyanobacterium with intracellular carbonates, and proposal for Gloeomargaritales ord. nov.</title>
        <authorList>
            <person name="Moreira D."/>
            <person name="Tavera R."/>
            <person name="Benzerara K."/>
            <person name="Skouri-Panet F."/>
            <person name="Couradeau E."/>
            <person name="Gerard E."/>
            <person name="Loussert C."/>
            <person name="Novelo E."/>
            <person name="Zivanovic Y."/>
            <person name="Lopez-Garcia P."/>
        </authorList>
    </citation>
    <scope>NUCLEOTIDE SEQUENCE [LARGE SCALE GENOMIC DNA]</scope>
    <source>
        <strain evidence="3 4">D10</strain>
    </source>
</reference>
<evidence type="ECO:0000256" key="1">
    <source>
        <dbReference type="ARBA" id="ARBA00022857"/>
    </source>
</evidence>
<evidence type="ECO:0000313" key="4">
    <source>
        <dbReference type="Proteomes" id="UP000180235"/>
    </source>
</evidence>